<evidence type="ECO:0000256" key="1">
    <source>
        <dbReference type="ARBA" id="ARBA00004196"/>
    </source>
</evidence>
<dbReference type="GO" id="GO:0030313">
    <property type="term" value="C:cell envelope"/>
    <property type="evidence" value="ECO:0007669"/>
    <property type="project" value="UniProtKB-SubCell"/>
</dbReference>
<keyword evidence="6" id="KW-1185">Reference proteome</keyword>
<dbReference type="Gene3D" id="3.40.50.2300">
    <property type="match status" value="2"/>
</dbReference>
<dbReference type="PANTHER" id="PTHR46847:SF1">
    <property type="entry name" value="D-ALLOSE-BINDING PERIPLASMIC PROTEIN-RELATED"/>
    <property type="match status" value="1"/>
</dbReference>
<evidence type="ECO:0000313" key="6">
    <source>
        <dbReference type="Proteomes" id="UP000003011"/>
    </source>
</evidence>
<name>G5GIA7_9FIRM</name>
<dbReference type="GO" id="GO:0030246">
    <property type="term" value="F:carbohydrate binding"/>
    <property type="evidence" value="ECO:0007669"/>
    <property type="project" value="UniProtKB-ARBA"/>
</dbReference>
<dbReference type="EMBL" id="ACZL01000021">
    <property type="protein sequence ID" value="EHI55582.1"/>
    <property type="molecule type" value="Genomic_DNA"/>
</dbReference>
<gene>
    <name evidence="5" type="ORF">HMPREF9333_01297</name>
</gene>
<dbReference type="STRING" id="679200.HMPREF9333_01297"/>
<dbReference type="InterPro" id="IPR025997">
    <property type="entry name" value="SBP_2_dom"/>
</dbReference>
<dbReference type="PANTHER" id="PTHR46847">
    <property type="entry name" value="D-ALLOSE-BINDING PERIPLASMIC PROTEIN-RELATED"/>
    <property type="match status" value="1"/>
</dbReference>
<evidence type="ECO:0000259" key="4">
    <source>
        <dbReference type="Pfam" id="PF13407"/>
    </source>
</evidence>
<evidence type="ECO:0000313" key="5">
    <source>
        <dbReference type="EMBL" id="EHI55582.1"/>
    </source>
</evidence>
<dbReference type="Pfam" id="PF13407">
    <property type="entry name" value="Peripla_BP_4"/>
    <property type="match status" value="1"/>
</dbReference>
<evidence type="ECO:0000256" key="2">
    <source>
        <dbReference type="ARBA" id="ARBA00007639"/>
    </source>
</evidence>
<dbReference type="Proteomes" id="UP000003011">
    <property type="component" value="Unassembled WGS sequence"/>
</dbReference>
<keyword evidence="3" id="KW-0732">Signal</keyword>
<dbReference type="HOGENOM" id="CLU_037628_3_1_9"/>
<organism evidence="5 6">
    <name type="scientific">Johnsonella ignava ATCC 51276</name>
    <dbReference type="NCBI Taxonomy" id="679200"/>
    <lineage>
        <taxon>Bacteria</taxon>
        <taxon>Bacillati</taxon>
        <taxon>Bacillota</taxon>
        <taxon>Clostridia</taxon>
        <taxon>Lachnospirales</taxon>
        <taxon>Lachnospiraceae</taxon>
        <taxon>Johnsonella</taxon>
    </lineage>
</organism>
<reference evidence="5 6" key="1">
    <citation type="submission" date="2011-08" db="EMBL/GenBank/DDBJ databases">
        <title>The Genome Sequence of Johnsonella ignava ATCC 51276.</title>
        <authorList>
            <consortium name="The Broad Institute Genome Sequencing Platform"/>
            <person name="Earl A."/>
            <person name="Ward D."/>
            <person name="Feldgarden M."/>
            <person name="Gevers D."/>
            <person name="Izard J."/>
            <person name="Blanton J.M."/>
            <person name="Baranova O.V."/>
            <person name="Dewhirst F.E."/>
            <person name="Young S.K."/>
            <person name="Zeng Q."/>
            <person name="Gargeya S."/>
            <person name="Fitzgerald M."/>
            <person name="Haas B."/>
            <person name="Abouelleil A."/>
            <person name="Alvarado L."/>
            <person name="Arachchi H.M."/>
            <person name="Berlin A."/>
            <person name="Brown A."/>
            <person name="Chapman S.B."/>
            <person name="Chen Z."/>
            <person name="Dunbar C."/>
            <person name="Freedman E."/>
            <person name="Gearin G."/>
            <person name="Gellesch M."/>
            <person name="Goldberg J."/>
            <person name="Griggs A."/>
            <person name="Gujja S."/>
            <person name="Heiman D."/>
            <person name="Howarth C."/>
            <person name="Larson L."/>
            <person name="Lui A."/>
            <person name="MacDonald P.J.P."/>
            <person name="Montmayeur A."/>
            <person name="Murphy C."/>
            <person name="Neiman D."/>
            <person name="Pearson M."/>
            <person name="Priest M."/>
            <person name="Roberts A."/>
            <person name="Saif S."/>
            <person name="Shea T."/>
            <person name="Shenoy N."/>
            <person name="Sisk P."/>
            <person name="Stolte C."/>
            <person name="Sykes S."/>
            <person name="Wortman J."/>
            <person name="Nusbaum C."/>
            <person name="Birren B."/>
        </authorList>
    </citation>
    <scope>NUCLEOTIDE SEQUENCE [LARGE SCALE GENOMIC DNA]</scope>
    <source>
        <strain evidence="5 6">ATCC 51276</strain>
    </source>
</reference>
<comment type="caution">
    <text evidence="5">The sequence shown here is derived from an EMBL/GenBank/DDBJ whole genome shotgun (WGS) entry which is preliminary data.</text>
</comment>
<accession>G5GIA7</accession>
<dbReference type="InterPro" id="IPR028082">
    <property type="entry name" value="Peripla_BP_I"/>
</dbReference>
<evidence type="ECO:0000256" key="3">
    <source>
        <dbReference type="ARBA" id="ARBA00022729"/>
    </source>
</evidence>
<dbReference type="AlphaFoldDB" id="G5GIA7"/>
<comment type="subcellular location">
    <subcellularLocation>
        <location evidence="1">Cell envelope</location>
    </subcellularLocation>
</comment>
<feature type="domain" description="Periplasmic binding protein" evidence="4">
    <location>
        <begin position="90"/>
        <end position="366"/>
    </location>
</feature>
<protein>
    <recommendedName>
        <fullName evidence="4">Periplasmic binding protein domain-containing protein</fullName>
    </recommendedName>
</protein>
<dbReference type="SUPFAM" id="SSF53822">
    <property type="entry name" value="Periplasmic binding protein-like I"/>
    <property type="match status" value="1"/>
</dbReference>
<comment type="similarity">
    <text evidence="2">Belongs to the bacterial solute-binding protein 2 family.</text>
</comment>
<dbReference type="eggNOG" id="COG1879">
    <property type="taxonomic scope" value="Bacteria"/>
</dbReference>
<sequence length="393" mass="41577">MQICRYAVLSCIHINKILIQINEEGKTGMKIKKRIMALTAILIAANILAGCSGKGDKGSGASSKAQQENGGSAAAQDSLQEGIKAGELKIGISMYNIENAFSASYKEKLQKSFEDIGCKAENIIIKDAAGSRDEQTNNVNEFISSGFDAIIIEPVKPSETENYVKQADAAGIPVIIINREPSYAEEGRWATEGIRAAYVGGDVEEAGKMLGNMIAAYSNKGDINGDGTVSYVLLQGDADIIDTGLKSDDCVKAIADAGLGREELFKIGVNYNRAAAKQAIIDVIAKFGDKAEVVFCADTEAALGAVEGAQEAGRSPGENIYIVAVNTTKETCSSISSGKLGGTLYENSTLQAQTAAESSISLINKKAVEARNAFGYTEVTKDNVSEILEQLKN</sequence>
<proteinExistence type="inferred from homology"/>